<organism evidence="1 2">
    <name type="scientific">Phlebia brevispora</name>
    <dbReference type="NCBI Taxonomy" id="194682"/>
    <lineage>
        <taxon>Eukaryota</taxon>
        <taxon>Fungi</taxon>
        <taxon>Dikarya</taxon>
        <taxon>Basidiomycota</taxon>
        <taxon>Agaricomycotina</taxon>
        <taxon>Agaricomycetes</taxon>
        <taxon>Polyporales</taxon>
        <taxon>Meruliaceae</taxon>
        <taxon>Phlebia</taxon>
    </lineage>
</organism>
<sequence length="372" mass="40520">MSSIGNEPKQIAVIGAGVVGLTTALKVQEHGGYHVTIVAETFPSDPKTIRYTSLWAGAHHVSHAEGDPKQQKIDEETFKVMWELSVPGGEAEGCFLRIPQTDYFYDGRDVHLGWMPDHKILPAESLIPNARTGISFTTVTIDTPAYCNYLLSRFLSKGGKVVRTSVQHISQVAEGGAEVFIHGHARKVPVDAIIVCPGLGARTLGGVEDKDVFPVRGQLVMLRAPWIRFGRTASHSADGLWTYIIPRRSGDVIVGGTKVDNDWYPVARPETTTEILERGLALCPELAPPEVRELRAPTVDDLRPIVLEEGCGFRPARKGGIRLEVEWIEGAKEKIPVVFNYGHGGGGYQSSWGSASIALELLEDALRKSGKA</sequence>
<accession>A0ACC1STT9</accession>
<dbReference type="Proteomes" id="UP001148662">
    <property type="component" value="Unassembled WGS sequence"/>
</dbReference>
<keyword evidence="2" id="KW-1185">Reference proteome</keyword>
<gene>
    <name evidence="1" type="ORF">NM688_g5521</name>
</gene>
<dbReference type="EMBL" id="JANHOG010001026">
    <property type="protein sequence ID" value="KAJ3546374.1"/>
    <property type="molecule type" value="Genomic_DNA"/>
</dbReference>
<proteinExistence type="predicted"/>
<evidence type="ECO:0000313" key="1">
    <source>
        <dbReference type="EMBL" id="KAJ3546374.1"/>
    </source>
</evidence>
<reference evidence="1" key="1">
    <citation type="submission" date="2022-07" db="EMBL/GenBank/DDBJ databases">
        <title>Genome Sequence of Phlebia brevispora.</title>
        <authorList>
            <person name="Buettner E."/>
        </authorList>
    </citation>
    <scope>NUCLEOTIDE SEQUENCE</scope>
    <source>
        <strain evidence="1">MPL23</strain>
    </source>
</reference>
<comment type="caution">
    <text evidence="1">The sequence shown here is derived from an EMBL/GenBank/DDBJ whole genome shotgun (WGS) entry which is preliminary data.</text>
</comment>
<protein>
    <submittedName>
        <fullName evidence="1">Uncharacterized protein</fullName>
    </submittedName>
</protein>
<name>A0ACC1STT9_9APHY</name>
<evidence type="ECO:0000313" key="2">
    <source>
        <dbReference type="Proteomes" id="UP001148662"/>
    </source>
</evidence>